<dbReference type="AlphaFoldDB" id="A0A0K1EA51"/>
<dbReference type="RefSeq" id="WP_050430072.1">
    <property type="nucleotide sequence ID" value="NZ_CP012159.1"/>
</dbReference>
<name>A0A0K1EA51_CHOCO</name>
<evidence type="ECO:0000313" key="2">
    <source>
        <dbReference type="Proteomes" id="UP000067626"/>
    </source>
</evidence>
<proteinExistence type="predicted"/>
<evidence type="ECO:0000313" key="1">
    <source>
        <dbReference type="EMBL" id="AKT37745.1"/>
    </source>
</evidence>
<gene>
    <name evidence="1" type="ORF">CMC5_018870</name>
</gene>
<accession>A0A0K1EA51</accession>
<organism evidence="1 2">
    <name type="scientific">Chondromyces crocatus</name>
    <dbReference type="NCBI Taxonomy" id="52"/>
    <lineage>
        <taxon>Bacteria</taxon>
        <taxon>Pseudomonadati</taxon>
        <taxon>Myxococcota</taxon>
        <taxon>Polyangia</taxon>
        <taxon>Polyangiales</taxon>
        <taxon>Polyangiaceae</taxon>
        <taxon>Chondromyces</taxon>
    </lineage>
</organism>
<dbReference type="EMBL" id="CP012159">
    <property type="protein sequence ID" value="AKT37745.1"/>
    <property type="molecule type" value="Genomic_DNA"/>
</dbReference>
<keyword evidence="2" id="KW-1185">Reference proteome</keyword>
<protein>
    <submittedName>
        <fullName evidence="1">Uncharacterized protein</fullName>
    </submittedName>
</protein>
<dbReference type="Proteomes" id="UP000067626">
    <property type="component" value="Chromosome"/>
</dbReference>
<dbReference type="OrthoDB" id="5499954at2"/>
<reference evidence="1 2" key="1">
    <citation type="submission" date="2015-07" db="EMBL/GenBank/DDBJ databases">
        <title>Genome analysis of myxobacterium Chondromyces crocatus Cm c5 reveals a high potential for natural compound synthesis and the genetic basis for the loss of fruiting body formation.</title>
        <authorList>
            <person name="Zaburannyi N."/>
            <person name="Bunk B."/>
            <person name="Maier J."/>
            <person name="Overmann J."/>
            <person name="Mueller R."/>
        </authorList>
    </citation>
    <scope>NUCLEOTIDE SEQUENCE [LARGE SCALE GENOMIC DNA]</scope>
    <source>
        <strain evidence="1 2">Cm c5</strain>
    </source>
</reference>
<dbReference type="KEGG" id="ccro:CMC5_018870"/>
<dbReference type="STRING" id="52.CMC5_018870"/>
<sequence>MAPDPRGPLRVALACEDQAQRSLLVHLTRNVVEREARERGAHWLTDLLDEQLAFCGLRDHEGTPAHLRCYLLQNITEDFQALRIQGRPVRLNALRDGRPAGAETQRWRRLVLLFEVQPVPPDVLIVALDTDGYPERRAELEAAMPSPPPLCILLATPHPEAEAWFIAGFEPRDPREQARLEAFKRDPARKLNFVPTEEPHRLTSHPNEAPTDAKRVLRLLMFGDATSRPPDLDELPALSERLLSNLELLSRRGEASHLTDFLHQLRKRLVPLLLPGPPHA</sequence>